<evidence type="ECO:0000313" key="2">
    <source>
        <dbReference type="EMBL" id="MRS61361.1"/>
    </source>
</evidence>
<feature type="domain" description="Glycoamylase-like" evidence="1">
    <location>
        <begin position="208"/>
        <end position="420"/>
    </location>
</feature>
<comment type="caution">
    <text evidence="2">The sequence shown here is derived from an EMBL/GenBank/DDBJ whole genome shotgun (WGS) entry which is preliminary data.</text>
</comment>
<dbReference type="EMBL" id="WJXZ01000004">
    <property type="protein sequence ID" value="MRS61361.1"/>
    <property type="molecule type" value="Genomic_DNA"/>
</dbReference>
<dbReference type="Pfam" id="PF10091">
    <property type="entry name" value="Glycoamylase"/>
    <property type="match status" value="1"/>
</dbReference>
<dbReference type="Gene3D" id="1.50.10.140">
    <property type="match status" value="1"/>
</dbReference>
<proteinExistence type="predicted"/>
<gene>
    <name evidence="2" type="ORF">GJJ30_08690</name>
</gene>
<reference evidence="2 3" key="1">
    <citation type="journal article" date="2018" name="Antonie Van Leeuwenhoek">
        <title>Larkinella terrae sp. nov., isolated from soil on Jeju Island, South Korea.</title>
        <authorList>
            <person name="Ten L.N."/>
            <person name="Jeon J."/>
            <person name="Park S.J."/>
            <person name="Park S."/>
            <person name="Lee S.Y."/>
            <person name="Kim M.K."/>
            <person name="Jung H.Y."/>
        </authorList>
    </citation>
    <scope>NUCLEOTIDE SEQUENCE [LARGE SCALE GENOMIC DNA]</scope>
    <source>
        <strain evidence="2 3">KCTC 52001</strain>
    </source>
</reference>
<evidence type="ECO:0000313" key="3">
    <source>
        <dbReference type="Proteomes" id="UP000441754"/>
    </source>
</evidence>
<dbReference type="OrthoDB" id="5937621at2"/>
<dbReference type="AlphaFoldDB" id="A0A7K0EIE4"/>
<dbReference type="Proteomes" id="UP000441754">
    <property type="component" value="Unassembled WGS sequence"/>
</dbReference>
<protein>
    <submittedName>
        <fullName evidence="2">DUF3131 domain-containing protein</fullName>
    </submittedName>
</protein>
<accession>A0A7K0EIE4</accession>
<name>A0A7K0EIE4_9BACT</name>
<keyword evidence="3" id="KW-1185">Reference proteome</keyword>
<evidence type="ECO:0000259" key="1">
    <source>
        <dbReference type="Pfam" id="PF10091"/>
    </source>
</evidence>
<organism evidence="2 3">
    <name type="scientific">Larkinella terrae</name>
    <dbReference type="NCBI Taxonomy" id="2025311"/>
    <lineage>
        <taxon>Bacteria</taxon>
        <taxon>Pseudomonadati</taxon>
        <taxon>Bacteroidota</taxon>
        <taxon>Cytophagia</taxon>
        <taxon>Cytophagales</taxon>
        <taxon>Spirosomataceae</taxon>
        <taxon>Larkinella</taxon>
    </lineage>
</organism>
<sequence>MLDFRMQSLTKLYLFLSLFGWFSGLAQSEKNATVPIANEYSEYLETVQKATFRYFWDFAHPVSGLAPERTATPNIVTTGGTGFGIMAIVTAADRRWVTRAEAVQQLQKMTGFLKKADRFHGAWPHWLDGNSGKVVPFSDHDNGGDLVETAFLVNGLLSARAYFDGNTASEKDLRQRIDKLWREVEWDWYVRDGKLYWHWSPNHEWKMNHAIRGHDETFITYVLALGSPTHAIKPEVYQNTYKQSDHYVNNRTYYGYKLPLGFPMGGPLFFTHYSYLSLDPRLMQDEQTNYWEQNRNHTLINRAHCLEPRQAMFGYGPGNWGLTASDDYNFYDAHSPTNDNGTISPTAALSAFPYTPYYSMQVLRNLYLREGSRLFGPYGFYDAYNKGLNWYSNQYLAIDQGPIVVMMENYRSGLLWKLGEKTPELWTGLTKMGIKKPAYPTGFYSYAPDFRSGYIDLWKHPDRGAYVLDFAVKGSSAVTLVVRDESGREIQKLIDNKSYSEGTQQLLFQLPQGKYEFELAQGSEKQRVKISLHQSVDNQ</sequence>
<dbReference type="InterPro" id="IPR019282">
    <property type="entry name" value="Glycoamylase-like_cons_dom"/>
</dbReference>